<dbReference type="Pfam" id="PF11746">
    <property type="entry name" value="DUF3303"/>
    <property type="match status" value="1"/>
</dbReference>
<dbReference type="Proteomes" id="UP000183015">
    <property type="component" value="Unassembled WGS sequence"/>
</dbReference>
<accession>A0A1H7S4H6</accession>
<evidence type="ECO:0008006" key="3">
    <source>
        <dbReference type="Google" id="ProtNLM"/>
    </source>
</evidence>
<reference evidence="2" key="1">
    <citation type="submission" date="2016-10" db="EMBL/GenBank/DDBJ databases">
        <authorList>
            <person name="Varghese N."/>
        </authorList>
    </citation>
    <scope>NUCLEOTIDE SEQUENCE [LARGE SCALE GENOMIC DNA]</scope>
    <source>
        <strain evidence="2">DSM 45096 / BCRC 16803 / CGMCC 4.1857 / CIP 109030 / JCM 12277 / KCTC 19219 / NBRC 100920 / 33214</strain>
    </source>
</reference>
<dbReference type="OrthoDB" id="3855070at2"/>
<keyword evidence="2" id="KW-1185">Reference proteome</keyword>
<dbReference type="EMBL" id="FOAZ01000011">
    <property type="protein sequence ID" value="SEL67423.1"/>
    <property type="molecule type" value="Genomic_DNA"/>
</dbReference>
<dbReference type="AlphaFoldDB" id="A0A1H7S4H6"/>
<dbReference type="RefSeq" id="WP_042449232.1">
    <property type="nucleotide sequence ID" value="NZ_BBPN01000015.1"/>
</dbReference>
<evidence type="ECO:0000313" key="2">
    <source>
        <dbReference type="Proteomes" id="UP000183015"/>
    </source>
</evidence>
<gene>
    <name evidence="1" type="ORF">SAMN05414137_111150</name>
</gene>
<dbReference type="eggNOG" id="ENOG5034CBT">
    <property type="taxonomic scope" value="Bacteria"/>
</dbReference>
<proteinExistence type="predicted"/>
<evidence type="ECO:0000313" key="1">
    <source>
        <dbReference type="EMBL" id="SEL67423.1"/>
    </source>
</evidence>
<dbReference type="InterPro" id="IPR021734">
    <property type="entry name" value="DUF3303"/>
</dbReference>
<organism evidence="1 2">
    <name type="scientific">Streptacidiphilus jiangxiensis</name>
    <dbReference type="NCBI Taxonomy" id="235985"/>
    <lineage>
        <taxon>Bacteria</taxon>
        <taxon>Bacillati</taxon>
        <taxon>Actinomycetota</taxon>
        <taxon>Actinomycetes</taxon>
        <taxon>Kitasatosporales</taxon>
        <taxon>Streptomycetaceae</taxon>
        <taxon>Streptacidiphilus</taxon>
    </lineage>
</organism>
<protein>
    <recommendedName>
        <fullName evidence="3">DUF3303 domain-containing protein</fullName>
    </recommendedName>
</protein>
<name>A0A1H7S4H6_STRJI</name>
<sequence length="98" mass="10645">MLYVMTLEWQPGLSREERDGALARRAGWTYPPGLTVEGEYWLGAENPAVVIVFQAESFTPIMEVSLAWGDKFKITAYPAVTAAEGLAAGAEALGRRVA</sequence>